<feature type="transmembrane region" description="Helical" evidence="11">
    <location>
        <begin position="31"/>
        <end position="49"/>
    </location>
</feature>
<evidence type="ECO:0000256" key="10">
    <source>
        <dbReference type="SAM" id="MobiDB-lite"/>
    </source>
</evidence>
<dbReference type="GO" id="GO:0006465">
    <property type="term" value="P:signal peptide processing"/>
    <property type="evidence" value="ECO:0007669"/>
    <property type="project" value="InterPro"/>
</dbReference>
<reference evidence="13" key="1">
    <citation type="submission" date="2022-11" db="UniProtKB">
        <authorList>
            <consortium name="WormBaseParasite"/>
        </authorList>
    </citation>
    <scope>IDENTIFICATION</scope>
</reference>
<keyword evidence="5" id="KW-0256">Endoplasmic reticulum</keyword>
<keyword evidence="7 11" id="KW-0472">Membrane</keyword>
<evidence type="ECO:0000256" key="4">
    <source>
        <dbReference type="ARBA" id="ARBA00022692"/>
    </source>
</evidence>
<sequence length="114" mass="12959">MMDTILEYLPLWVRNLSSHIDYEGQRKAERFFQVILVVHGVLGFFAGYLTQQLSVTMYSIGVGFLISCLIVLPPWPIYHRNPLNWQPNRPEDGKAQSSSSVASTSSNKNSKKSR</sequence>
<evidence type="ECO:0000313" key="12">
    <source>
        <dbReference type="Proteomes" id="UP000887572"/>
    </source>
</evidence>
<feature type="compositionally biased region" description="Low complexity" evidence="10">
    <location>
        <begin position="95"/>
        <end position="108"/>
    </location>
</feature>
<evidence type="ECO:0000256" key="3">
    <source>
        <dbReference type="ARBA" id="ARBA00017059"/>
    </source>
</evidence>
<keyword evidence="12" id="KW-1185">Reference proteome</keyword>
<proteinExistence type="inferred from homology"/>
<evidence type="ECO:0000256" key="1">
    <source>
        <dbReference type="ARBA" id="ARBA00004477"/>
    </source>
</evidence>
<dbReference type="GO" id="GO:0005787">
    <property type="term" value="C:signal peptidase complex"/>
    <property type="evidence" value="ECO:0007669"/>
    <property type="project" value="InterPro"/>
</dbReference>
<name>A0A914I5S6_GLORO</name>
<evidence type="ECO:0000256" key="2">
    <source>
        <dbReference type="ARBA" id="ARBA00005245"/>
    </source>
</evidence>
<dbReference type="InterPro" id="IPR009542">
    <property type="entry name" value="Spc1/SPCS1"/>
</dbReference>
<dbReference type="AlphaFoldDB" id="A0A914I5S6"/>
<evidence type="ECO:0000256" key="6">
    <source>
        <dbReference type="ARBA" id="ARBA00022989"/>
    </source>
</evidence>
<dbReference type="Proteomes" id="UP000887572">
    <property type="component" value="Unplaced"/>
</dbReference>
<accession>A0A914I5S6</accession>
<evidence type="ECO:0000256" key="5">
    <source>
        <dbReference type="ARBA" id="ARBA00022824"/>
    </source>
</evidence>
<protein>
    <recommendedName>
        <fullName evidence="3">Signal peptidase complex subunit 1</fullName>
    </recommendedName>
    <alternativeName>
        <fullName evidence="8">Microsomal signal peptidase 12 kDa subunit</fullName>
    </alternativeName>
</protein>
<evidence type="ECO:0000256" key="8">
    <source>
        <dbReference type="ARBA" id="ARBA00032913"/>
    </source>
</evidence>
<dbReference type="GO" id="GO:0045047">
    <property type="term" value="P:protein targeting to ER"/>
    <property type="evidence" value="ECO:0007669"/>
    <property type="project" value="TreeGrafter"/>
</dbReference>
<evidence type="ECO:0000256" key="9">
    <source>
        <dbReference type="ARBA" id="ARBA00045204"/>
    </source>
</evidence>
<feature type="transmembrane region" description="Helical" evidence="11">
    <location>
        <begin position="55"/>
        <end position="75"/>
    </location>
</feature>
<feature type="region of interest" description="Disordered" evidence="10">
    <location>
        <begin position="86"/>
        <end position="114"/>
    </location>
</feature>
<comment type="function">
    <text evidence="9">Component of the signal peptidase complex (SPC) which catalyzes the cleavage of N-terminal signal sequences from nascent proteins as they are translocated into the lumen of the endoplasmic reticulum. Dispensable for SPC enzymatic activity.</text>
</comment>
<organism evidence="12 13">
    <name type="scientific">Globodera rostochiensis</name>
    <name type="common">Golden nematode worm</name>
    <name type="synonym">Heterodera rostochiensis</name>
    <dbReference type="NCBI Taxonomy" id="31243"/>
    <lineage>
        <taxon>Eukaryota</taxon>
        <taxon>Metazoa</taxon>
        <taxon>Ecdysozoa</taxon>
        <taxon>Nematoda</taxon>
        <taxon>Chromadorea</taxon>
        <taxon>Rhabditida</taxon>
        <taxon>Tylenchina</taxon>
        <taxon>Tylenchomorpha</taxon>
        <taxon>Tylenchoidea</taxon>
        <taxon>Heteroderidae</taxon>
        <taxon>Heteroderinae</taxon>
        <taxon>Globodera</taxon>
    </lineage>
</organism>
<evidence type="ECO:0000313" key="13">
    <source>
        <dbReference type="WBParaSite" id="Gr19_v10_g7775.t1"/>
    </source>
</evidence>
<comment type="similarity">
    <text evidence="2">Belongs to the SPCS1 family.</text>
</comment>
<dbReference type="WBParaSite" id="Gr19_v10_g7775.t1">
    <property type="protein sequence ID" value="Gr19_v10_g7775.t1"/>
    <property type="gene ID" value="Gr19_v10_g7775"/>
</dbReference>
<keyword evidence="6 11" id="KW-1133">Transmembrane helix</keyword>
<dbReference type="PANTHER" id="PTHR13202">
    <property type="entry name" value="MICROSOMAL SIGNAL PEPTIDASE 12 KDA SUBUNIT"/>
    <property type="match status" value="1"/>
</dbReference>
<dbReference type="PANTHER" id="PTHR13202:SF0">
    <property type="entry name" value="SIGNAL PEPTIDASE COMPLEX SUBUNIT 1"/>
    <property type="match status" value="1"/>
</dbReference>
<keyword evidence="4 11" id="KW-0812">Transmembrane</keyword>
<dbReference type="Pfam" id="PF06645">
    <property type="entry name" value="SPC12"/>
    <property type="match status" value="1"/>
</dbReference>
<comment type="subcellular location">
    <subcellularLocation>
        <location evidence="1">Endoplasmic reticulum membrane</location>
        <topology evidence="1">Multi-pass membrane protein</topology>
    </subcellularLocation>
</comment>
<evidence type="ECO:0000256" key="11">
    <source>
        <dbReference type="SAM" id="Phobius"/>
    </source>
</evidence>
<evidence type="ECO:0000256" key="7">
    <source>
        <dbReference type="ARBA" id="ARBA00023136"/>
    </source>
</evidence>